<keyword evidence="2" id="KW-0812">Transmembrane</keyword>
<feature type="transmembrane region" description="Helical" evidence="2">
    <location>
        <begin position="85"/>
        <end position="102"/>
    </location>
</feature>
<feature type="compositionally biased region" description="Low complexity" evidence="1">
    <location>
        <begin position="9"/>
        <end position="25"/>
    </location>
</feature>
<dbReference type="Proteomes" id="UP000307173">
    <property type="component" value="Unassembled WGS sequence"/>
</dbReference>
<reference evidence="3 4" key="1">
    <citation type="journal article" date="2019" name="Front. Genet.">
        <title>Whole-Genome Sequencing of the Opportunistic Yeast Pathogen Candida inconspicua Uncovers Its Hybrid Origin.</title>
        <authorList>
            <person name="Mixao V."/>
            <person name="Hansen A.P."/>
            <person name="Saus E."/>
            <person name="Boekhout T."/>
            <person name="Lass-Florl C."/>
            <person name="Gabaldon T."/>
        </authorList>
    </citation>
    <scope>NUCLEOTIDE SEQUENCE [LARGE SCALE GENOMIC DNA]</scope>
    <source>
        <strain evidence="3 4">CBS 180</strain>
    </source>
</reference>
<keyword evidence="4" id="KW-1185">Reference proteome</keyword>
<proteinExistence type="predicted"/>
<sequence>MSKGHKKNPSTTTPTAGSTATPAATIDNHHAGIPSNSNSNSKSILRVYLDSITSALLYTVRTTTSTILCAYNTAIAKIKANPRRTYNYILFAIHVTVAAIIYSDRHNNTVRFQLGRHYWIFPNNREFYAPLAAASATLITAGNYFLEK</sequence>
<feature type="transmembrane region" description="Helical" evidence="2">
    <location>
        <begin position="127"/>
        <end position="146"/>
    </location>
</feature>
<keyword evidence="2" id="KW-0472">Membrane</keyword>
<evidence type="ECO:0000256" key="1">
    <source>
        <dbReference type="SAM" id="MobiDB-lite"/>
    </source>
</evidence>
<evidence type="ECO:0000256" key="2">
    <source>
        <dbReference type="SAM" id="Phobius"/>
    </source>
</evidence>
<name>A0A4T0X3K8_9ASCO</name>
<protein>
    <submittedName>
        <fullName evidence="3">Uncharacterized protein</fullName>
    </submittedName>
</protein>
<evidence type="ECO:0000313" key="4">
    <source>
        <dbReference type="Proteomes" id="UP000307173"/>
    </source>
</evidence>
<keyword evidence="2" id="KW-1133">Transmembrane helix</keyword>
<feature type="region of interest" description="Disordered" evidence="1">
    <location>
        <begin position="1"/>
        <end position="37"/>
    </location>
</feature>
<accession>A0A4T0X3K8</accession>
<gene>
    <name evidence="3" type="ORF">CANINC_001610</name>
</gene>
<comment type="caution">
    <text evidence="3">The sequence shown here is derived from an EMBL/GenBank/DDBJ whole genome shotgun (WGS) entry which is preliminary data.</text>
</comment>
<dbReference type="AlphaFoldDB" id="A0A4T0X3K8"/>
<dbReference type="EMBL" id="SELW01000247">
    <property type="protein sequence ID" value="TID29795.1"/>
    <property type="molecule type" value="Genomic_DNA"/>
</dbReference>
<organism evidence="3 4">
    <name type="scientific">Pichia inconspicua</name>
    <dbReference type="NCBI Taxonomy" id="52247"/>
    <lineage>
        <taxon>Eukaryota</taxon>
        <taxon>Fungi</taxon>
        <taxon>Dikarya</taxon>
        <taxon>Ascomycota</taxon>
        <taxon>Saccharomycotina</taxon>
        <taxon>Pichiomycetes</taxon>
        <taxon>Pichiales</taxon>
        <taxon>Pichiaceae</taxon>
        <taxon>Pichia</taxon>
    </lineage>
</organism>
<evidence type="ECO:0000313" key="3">
    <source>
        <dbReference type="EMBL" id="TID29795.1"/>
    </source>
</evidence>